<comment type="caution">
    <text evidence="10">The sequence shown here is derived from an EMBL/GenBank/DDBJ whole genome shotgun (WGS) entry which is preliminary data.</text>
</comment>
<comment type="pathway">
    <text evidence="2">Porphyrin-containing compound metabolism.</text>
</comment>
<evidence type="ECO:0000259" key="8">
    <source>
        <dbReference type="Pfam" id="PF17805"/>
    </source>
</evidence>
<dbReference type="PANTHER" id="PTHR43413">
    <property type="entry name" value="TRANSCRIPTIONAL REGULATOR, ASNC FAMILY"/>
    <property type="match status" value="1"/>
</dbReference>
<organism evidence="10 11">
    <name type="scientific">Candidatus Thiopontia autotrophica</name>
    <dbReference type="NCBI Taxonomy" id="2841688"/>
    <lineage>
        <taxon>Bacteria</taxon>
        <taxon>Pseudomonadati</taxon>
        <taxon>Pseudomonadota</taxon>
        <taxon>Gammaproteobacteria</taxon>
        <taxon>Candidatus Thiopontia</taxon>
    </lineage>
</organism>
<dbReference type="PANTHER" id="PTHR43413:SF1">
    <property type="entry name" value="SIROHEME DECARBOXYLASE NIRL SUBUNIT"/>
    <property type="match status" value="1"/>
</dbReference>
<evidence type="ECO:0000256" key="4">
    <source>
        <dbReference type="ARBA" id="ARBA00023465"/>
    </source>
</evidence>
<feature type="domain" description="Siroheme decarboxylase NirL-like HTH" evidence="9">
    <location>
        <begin position="5"/>
        <end position="51"/>
    </location>
</feature>
<accession>A0A8J6NXH5</accession>
<protein>
    <recommendedName>
        <fullName evidence="5">siroheme decarboxylase</fullName>
        <ecNumber evidence="5">4.1.1.111</ecNumber>
    </recommendedName>
</protein>
<evidence type="ECO:0000259" key="9">
    <source>
        <dbReference type="Pfam" id="PF22451"/>
    </source>
</evidence>
<comment type="function">
    <text evidence="6">Involved in heme d1 biosynthesis. Catalyzes the decarboxylation of siroheme into didecarboxysiroheme.</text>
</comment>
<dbReference type="InterPro" id="IPR040523">
    <property type="entry name" value="AsnC_trans_reg2"/>
</dbReference>
<evidence type="ECO:0000256" key="1">
    <source>
        <dbReference type="ARBA" id="ARBA00023239"/>
    </source>
</evidence>
<evidence type="ECO:0000256" key="7">
    <source>
        <dbReference type="ARBA" id="ARBA00048470"/>
    </source>
</evidence>
<dbReference type="InterPro" id="IPR036390">
    <property type="entry name" value="WH_DNA-bd_sf"/>
</dbReference>
<dbReference type="EMBL" id="JACNFK010000024">
    <property type="protein sequence ID" value="MBC8519489.1"/>
    <property type="molecule type" value="Genomic_DNA"/>
</dbReference>
<dbReference type="InterPro" id="IPR050684">
    <property type="entry name" value="HTH-Siroheme_Decarb"/>
</dbReference>
<dbReference type="Pfam" id="PF22451">
    <property type="entry name" value="NirdL-like_HTH"/>
    <property type="match status" value="1"/>
</dbReference>
<keyword evidence="1" id="KW-0456">Lyase</keyword>
<dbReference type="SMART" id="SM00344">
    <property type="entry name" value="HTH_ASNC"/>
    <property type="match status" value="1"/>
</dbReference>
<evidence type="ECO:0000256" key="5">
    <source>
        <dbReference type="ARBA" id="ARBA00023471"/>
    </source>
</evidence>
<dbReference type="InterPro" id="IPR019888">
    <property type="entry name" value="Tscrpt_reg_AsnC-like"/>
</dbReference>
<feature type="domain" description="Siroheme decarboxylase AsnC-like ligand binding" evidence="8">
    <location>
        <begin position="61"/>
        <end position="149"/>
    </location>
</feature>
<evidence type="ECO:0000256" key="6">
    <source>
        <dbReference type="ARBA" id="ARBA00045291"/>
    </source>
</evidence>
<evidence type="ECO:0000256" key="2">
    <source>
        <dbReference type="ARBA" id="ARBA00023444"/>
    </source>
</evidence>
<dbReference type="Proteomes" id="UP000654401">
    <property type="component" value="Unassembled WGS sequence"/>
</dbReference>
<gene>
    <name evidence="10" type="ORF">H8D24_03655</name>
</gene>
<comment type="subunit">
    <text evidence="4">Probably forms a complex composed of NirD, NirL, NirG and NirH. All proteins are required for the total conversion of siroheme to didecarboxysiroheme.</text>
</comment>
<evidence type="ECO:0000313" key="10">
    <source>
        <dbReference type="EMBL" id="MBC8519489.1"/>
    </source>
</evidence>
<comment type="catalytic activity">
    <reaction evidence="7">
        <text>siroheme + 2 H(+) = 12,18-didecarboxysiroheme + 2 CO2</text>
        <dbReference type="Rhea" id="RHEA:19093"/>
        <dbReference type="ChEBI" id="CHEBI:15378"/>
        <dbReference type="ChEBI" id="CHEBI:16526"/>
        <dbReference type="ChEBI" id="CHEBI:60052"/>
        <dbReference type="ChEBI" id="CHEBI:140497"/>
        <dbReference type="EC" id="4.1.1.111"/>
    </reaction>
</comment>
<dbReference type="SUPFAM" id="SSF46785">
    <property type="entry name" value="Winged helix' DNA-binding domain"/>
    <property type="match status" value="1"/>
</dbReference>
<dbReference type="AlphaFoldDB" id="A0A8J6NXH5"/>
<evidence type="ECO:0000313" key="11">
    <source>
        <dbReference type="Proteomes" id="UP000654401"/>
    </source>
</evidence>
<dbReference type="Gene3D" id="3.30.70.3460">
    <property type="match status" value="1"/>
</dbReference>
<dbReference type="InterPro" id="IPR053953">
    <property type="entry name" value="NirdL-like_HTH"/>
</dbReference>
<comment type="similarity">
    <text evidence="3">Belongs to the Ahb/Nir family.</text>
</comment>
<dbReference type="Pfam" id="PF17805">
    <property type="entry name" value="AsnC_trans_reg2"/>
    <property type="match status" value="1"/>
</dbReference>
<evidence type="ECO:0000256" key="3">
    <source>
        <dbReference type="ARBA" id="ARBA00023457"/>
    </source>
</evidence>
<reference evidence="10 11" key="1">
    <citation type="submission" date="2020-08" db="EMBL/GenBank/DDBJ databases">
        <title>Bridging the membrane lipid divide: bacteria of the FCB group superphylum have the potential to synthesize archaeal ether lipids.</title>
        <authorList>
            <person name="Villanueva L."/>
            <person name="Von Meijenfeldt F.A.B."/>
            <person name="Westbye A.B."/>
            <person name="Yadav S."/>
            <person name="Hopmans E.C."/>
            <person name="Dutilh B.E."/>
            <person name="Sinninghe Damste J.S."/>
        </authorList>
    </citation>
    <scope>NUCLEOTIDE SEQUENCE [LARGE SCALE GENOMIC DNA]</scope>
    <source>
        <strain evidence="10">NIOZ-UU100</strain>
    </source>
</reference>
<sequence>MDEIDRKIIAATQSGLPLVNHPYHEVAESLGLSAEDVMERMRAMLESGIIRRIGIIPNHYKLGYKSNGMTVWDVPDEEIDTLGKSIGKLEFVSHCYQRPRHLPEWPYNLFAMVHGKTRNEVMSKAKQIEDIMGQSVRSHDILFSDAVLKKTGLRLLKAHNKNQE</sequence>
<dbReference type="EC" id="4.1.1.111" evidence="5"/>
<dbReference type="GO" id="GO:0016829">
    <property type="term" value="F:lyase activity"/>
    <property type="evidence" value="ECO:0007669"/>
    <property type="project" value="UniProtKB-KW"/>
</dbReference>
<name>A0A8J6NXH5_9GAMM</name>
<proteinExistence type="inferred from homology"/>